<feature type="domain" description="HTH tetR-type" evidence="6">
    <location>
        <begin position="8"/>
        <end position="68"/>
    </location>
</feature>
<proteinExistence type="predicted"/>
<keyword evidence="4" id="KW-0804">Transcription</keyword>
<dbReference type="PANTHER" id="PTHR30055">
    <property type="entry name" value="HTH-TYPE TRANSCRIPTIONAL REGULATOR RUTR"/>
    <property type="match status" value="1"/>
</dbReference>
<dbReference type="InterPro" id="IPR001647">
    <property type="entry name" value="HTH_TetR"/>
</dbReference>
<evidence type="ECO:0000256" key="2">
    <source>
        <dbReference type="ARBA" id="ARBA00023015"/>
    </source>
</evidence>
<evidence type="ECO:0000256" key="5">
    <source>
        <dbReference type="PROSITE-ProRule" id="PRU00335"/>
    </source>
</evidence>
<dbReference type="Proteomes" id="UP000614915">
    <property type="component" value="Unassembled WGS sequence"/>
</dbReference>
<dbReference type="RefSeq" id="WP_307787921.1">
    <property type="nucleotide sequence ID" value="NZ_CP108567.1"/>
</dbReference>
<dbReference type="InterPro" id="IPR023772">
    <property type="entry name" value="DNA-bd_HTH_TetR-type_CS"/>
</dbReference>
<evidence type="ECO:0000313" key="7">
    <source>
        <dbReference type="EMBL" id="MBG6066322.1"/>
    </source>
</evidence>
<keyword evidence="1" id="KW-0678">Repressor</keyword>
<keyword evidence="3 5" id="KW-0238">DNA-binding</keyword>
<dbReference type="Gene3D" id="1.10.357.10">
    <property type="entry name" value="Tetracycline Repressor, domain 2"/>
    <property type="match status" value="1"/>
</dbReference>
<keyword evidence="2" id="KW-0805">Transcription regulation</keyword>
<keyword evidence="8" id="KW-1185">Reference proteome</keyword>
<dbReference type="SUPFAM" id="SSF48498">
    <property type="entry name" value="Tetracyclin repressor-like, C-terminal domain"/>
    <property type="match status" value="1"/>
</dbReference>
<gene>
    <name evidence="7" type="ORF">IW248_002609</name>
</gene>
<dbReference type="PANTHER" id="PTHR30055:SF226">
    <property type="entry name" value="HTH-TYPE TRANSCRIPTIONAL REGULATOR PKSA"/>
    <property type="match status" value="1"/>
</dbReference>
<organism evidence="7 8">
    <name type="scientific">Micromonospora ureilytica</name>
    <dbReference type="NCBI Taxonomy" id="709868"/>
    <lineage>
        <taxon>Bacteria</taxon>
        <taxon>Bacillati</taxon>
        <taxon>Actinomycetota</taxon>
        <taxon>Actinomycetes</taxon>
        <taxon>Micromonosporales</taxon>
        <taxon>Micromonosporaceae</taxon>
        <taxon>Micromonospora</taxon>
    </lineage>
</organism>
<dbReference type="PROSITE" id="PS50977">
    <property type="entry name" value="HTH_TETR_2"/>
    <property type="match status" value="1"/>
</dbReference>
<evidence type="ECO:0000256" key="4">
    <source>
        <dbReference type="ARBA" id="ARBA00023163"/>
    </source>
</evidence>
<feature type="DNA-binding region" description="H-T-H motif" evidence="5">
    <location>
        <begin position="31"/>
        <end position="50"/>
    </location>
</feature>
<name>A0ABS0JI07_9ACTN</name>
<reference evidence="7 8" key="1">
    <citation type="submission" date="2020-11" db="EMBL/GenBank/DDBJ databases">
        <title>Sequencing the genomes of 1000 actinobacteria strains.</title>
        <authorList>
            <person name="Klenk H.-P."/>
        </authorList>
    </citation>
    <scope>NUCLEOTIDE SEQUENCE [LARGE SCALE GENOMIC DNA]</scope>
    <source>
        <strain evidence="7 8">DSM 101692</strain>
    </source>
</reference>
<evidence type="ECO:0000256" key="3">
    <source>
        <dbReference type="ARBA" id="ARBA00023125"/>
    </source>
</evidence>
<evidence type="ECO:0000313" key="8">
    <source>
        <dbReference type="Proteomes" id="UP000614915"/>
    </source>
</evidence>
<dbReference type="EMBL" id="JADOTX010000001">
    <property type="protein sequence ID" value="MBG6066322.1"/>
    <property type="molecule type" value="Genomic_DNA"/>
</dbReference>
<evidence type="ECO:0000256" key="1">
    <source>
        <dbReference type="ARBA" id="ARBA00022491"/>
    </source>
</evidence>
<dbReference type="InterPro" id="IPR050109">
    <property type="entry name" value="HTH-type_TetR-like_transc_reg"/>
</dbReference>
<dbReference type="InterPro" id="IPR039538">
    <property type="entry name" value="BetI_C"/>
</dbReference>
<sequence length="202" mass="22416">MPKLVDAQTRRTELAEAVWRIVMRDGLEQASVRNVAREAGLSMGSLRHFFTTQSELLGFALRLVGERIEERIRAVDTTGDQRAVVRSMIDEMLPLDRPRRGECEVWLAFTARAVVEPTMADLRKEIDKSLADAFTTMIRRLADAGALRPGLDQKVEAERLYALVDGVILHALLRPGRTSNATAKATVGAHLDEIAPAATNER</sequence>
<accession>A0ABS0JI07</accession>
<dbReference type="InterPro" id="IPR009057">
    <property type="entry name" value="Homeodomain-like_sf"/>
</dbReference>
<protein>
    <submittedName>
        <fullName evidence="7">AcrR family transcriptional regulator</fullName>
    </submittedName>
</protein>
<dbReference type="InterPro" id="IPR036271">
    <property type="entry name" value="Tet_transcr_reg_TetR-rel_C_sf"/>
</dbReference>
<dbReference type="PROSITE" id="PS01081">
    <property type="entry name" value="HTH_TETR_1"/>
    <property type="match status" value="1"/>
</dbReference>
<comment type="caution">
    <text evidence="7">The sequence shown here is derived from an EMBL/GenBank/DDBJ whole genome shotgun (WGS) entry which is preliminary data.</text>
</comment>
<dbReference type="SUPFAM" id="SSF46689">
    <property type="entry name" value="Homeodomain-like"/>
    <property type="match status" value="1"/>
</dbReference>
<dbReference type="Pfam" id="PF13977">
    <property type="entry name" value="TetR_C_6"/>
    <property type="match status" value="1"/>
</dbReference>
<evidence type="ECO:0000259" key="6">
    <source>
        <dbReference type="PROSITE" id="PS50977"/>
    </source>
</evidence>